<feature type="region of interest" description="Disordered" evidence="7">
    <location>
        <begin position="1"/>
        <end position="57"/>
    </location>
</feature>
<feature type="compositionally biased region" description="Basic and acidic residues" evidence="7">
    <location>
        <begin position="39"/>
        <end position="49"/>
    </location>
</feature>
<feature type="transmembrane region" description="Helical" evidence="8">
    <location>
        <begin position="686"/>
        <end position="703"/>
    </location>
</feature>
<feature type="transmembrane region" description="Helical" evidence="8">
    <location>
        <begin position="67"/>
        <end position="89"/>
    </location>
</feature>
<feature type="region of interest" description="Disordered" evidence="7">
    <location>
        <begin position="749"/>
        <end position="768"/>
    </location>
</feature>
<dbReference type="InterPro" id="IPR001915">
    <property type="entry name" value="Peptidase_M48"/>
</dbReference>
<evidence type="ECO:0000313" key="10">
    <source>
        <dbReference type="EMBL" id="MFC5942360.1"/>
    </source>
</evidence>
<evidence type="ECO:0000256" key="5">
    <source>
        <dbReference type="ARBA" id="ARBA00022833"/>
    </source>
</evidence>
<reference evidence="11" key="1">
    <citation type="journal article" date="2019" name="Int. J. Syst. Evol. Microbiol.">
        <title>The Global Catalogue of Microorganisms (GCM) 10K type strain sequencing project: providing services to taxonomists for standard genome sequencing and annotation.</title>
        <authorList>
            <consortium name="The Broad Institute Genomics Platform"/>
            <consortium name="The Broad Institute Genome Sequencing Center for Infectious Disease"/>
            <person name="Wu L."/>
            <person name="Ma J."/>
        </authorList>
    </citation>
    <scope>NUCLEOTIDE SEQUENCE [LARGE SCALE GENOMIC DNA]</scope>
    <source>
        <strain evidence="11">CGMCC 4.7173</strain>
    </source>
</reference>
<feature type="transmembrane region" description="Helical" evidence="8">
    <location>
        <begin position="536"/>
        <end position="563"/>
    </location>
</feature>
<evidence type="ECO:0000313" key="11">
    <source>
        <dbReference type="Proteomes" id="UP001596207"/>
    </source>
</evidence>
<evidence type="ECO:0000256" key="2">
    <source>
        <dbReference type="ARBA" id="ARBA00022670"/>
    </source>
</evidence>
<evidence type="ECO:0000256" key="7">
    <source>
        <dbReference type="SAM" id="MobiDB-lite"/>
    </source>
</evidence>
<dbReference type="RefSeq" id="WP_377536564.1">
    <property type="nucleotide sequence ID" value="NZ_JBHSQQ010000060.1"/>
</dbReference>
<keyword evidence="4 10" id="KW-0378">Hydrolase</keyword>
<feature type="transmembrane region" description="Helical" evidence="8">
    <location>
        <begin position="257"/>
        <end position="276"/>
    </location>
</feature>
<feature type="transmembrane region" description="Helical" evidence="8">
    <location>
        <begin position="466"/>
        <end position="486"/>
    </location>
</feature>
<dbReference type="EMBL" id="JBHSQQ010000060">
    <property type="protein sequence ID" value="MFC5942360.1"/>
    <property type="molecule type" value="Genomic_DNA"/>
</dbReference>
<keyword evidence="3" id="KW-0479">Metal-binding</keyword>
<keyword evidence="11" id="KW-1185">Reference proteome</keyword>
<protein>
    <submittedName>
        <fullName evidence="10">M48 family metalloprotease</fullName>
        <ecNumber evidence="10">3.4.24.-</ecNumber>
    </submittedName>
</protein>
<feature type="compositionally biased region" description="Basic and acidic residues" evidence="7">
    <location>
        <begin position="10"/>
        <end position="24"/>
    </location>
</feature>
<keyword evidence="8" id="KW-1133">Transmembrane helix</keyword>
<feature type="transmembrane region" description="Helical" evidence="8">
    <location>
        <begin position="655"/>
        <end position="674"/>
    </location>
</feature>
<feature type="compositionally biased region" description="Basic and acidic residues" evidence="7">
    <location>
        <begin position="757"/>
        <end position="766"/>
    </location>
</feature>
<feature type="domain" description="Peptidase M48" evidence="9">
    <location>
        <begin position="196"/>
        <end position="382"/>
    </location>
</feature>
<evidence type="ECO:0000256" key="1">
    <source>
        <dbReference type="ARBA" id="ARBA00001947"/>
    </source>
</evidence>
<dbReference type="Proteomes" id="UP001596207">
    <property type="component" value="Unassembled WGS sequence"/>
</dbReference>
<proteinExistence type="predicted"/>
<comment type="caution">
    <text evidence="10">The sequence shown here is derived from an EMBL/GenBank/DDBJ whole genome shotgun (WGS) entry which is preliminary data.</text>
</comment>
<evidence type="ECO:0000256" key="6">
    <source>
        <dbReference type="ARBA" id="ARBA00023049"/>
    </source>
</evidence>
<feature type="transmembrane region" description="Helical" evidence="8">
    <location>
        <begin position="296"/>
        <end position="321"/>
    </location>
</feature>
<feature type="transmembrane region" description="Helical" evidence="8">
    <location>
        <begin position="134"/>
        <end position="157"/>
    </location>
</feature>
<feature type="compositionally biased region" description="Pro residues" evidence="7">
    <location>
        <begin position="25"/>
        <end position="35"/>
    </location>
</feature>
<feature type="region of interest" description="Disordered" evidence="7">
    <location>
        <begin position="813"/>
        <end position="837"/>
    </location>
</feature>
<dbReference type="EC" id="3.4.24.-" evidence="10"/>
<organism evidence="10 11">
    <name type="scientific">Micromonospora harpali</name>
    <dbReference type="NCBI Taxonomy" id="1490225"/>
    <lineage>
        <taxon>Bacteria</taxon>
        <taxon>Bacillati</taxon>
        <taxon>Actinomycetota</taxon>
        <taxon>Actinomycetes</taxon>
        <taxon>Micromonosporales</taxon>
        <taxon>Micromonosporaceae</taxon>
        <taxon>Micromonospora</taxon>
    </lineage>
</organism>
<feature type="transmembrane region" description="Helical" evidence="8">
    <location>
        <begin position="391"/>
        <end position="409"/>
    </location>
</feature>
<feature type="transmembrane region" description="Helical" evidence="8">
    <location>
        <begin position="715"/>
        <end position="741"/>
    </location>
</feature>
<dbReference type="GO" id="GO:0008237">
    <property type="term" value="F:metallopeptidase activity"/>
    <property type="evidence" value="ECO:0007669"/>
    <property type="project" value="UniProtKB-KW"/>
</dbReference>
<gene>
    <name evidence="10" type="ORF">ACFPZ4_12865</name>
</gene>
<keyword evidence="2" id="KW-0645">Protease</keyword>
<feature type="transmembrane region" description="Helical" evidence="8">
    <location>
        <begin position="421"/>
        <end position="445"/>
    </location>
</feature>
<dbReference type="Pfam" id="PF01435">
    <property type="entry name" value="Peptidase_M48"/>
    <property type="match status" value="1"/>
</dbReference>
<feature type="transmembrane region" description="Helical" evidence="8">
    <location>
        <begin position="774"/>
        <end position="795"/>
    </location>
</feature>
<dbReference type="Gene3D" id="3.30.2010.10">
    <property type="entry name" value="Metalloproteases ('zincins'), catalytic domain"/>
    <property type="match status" value="1"/>
</dbReference>
<comment type="cofactor">
    <cofactor evidence="1">
        <name>Zn(2+)</name>
        <dbReference type="ChEBI" id="CHEBI:29105"/>
    </cofactor>
</comment>
<feature type="transmembrane region" description="Helical" evidence="8">
    <location>
        <begin position="583"/>
        <end position="604"/>
    </location>
</feature>
<keyword evidence="8" id="KW-0472">Membrane</keyword>
<accession>A0ABW1HNU8</accession>
<keyword evidence="5" id="KW-0862">Zinc</keyword>
<name>A0ABW1HNU8_9ACTN</name>
<sequence length="1032" mass="106113">MTRPAGPPEAGRDEPPPPQDRDEPPPPQDLDPTMPPQGRDTRPPDDRDTTTPPGYDGYDGTPYRLGWLYLLVVAALVAVGIRAGDLLFLANRAWSLPWAAAFAECELAYGATAANPVPPGFTDCMAGPARERGLVMLGAVGMVLAGAALLLLLVPAVDQWRLRRHRGRFAVPGAADRFAALCDANGLTGRNRPRLLIAGPPVRQAFTIGVVGRRPIVVLPAGVAVAYRDPARFDPVVQHELAHVRARDVTWVAAVRGLVWLPVPAVAVGVLVEVASNRLMFPLGDGPPQVDPGATVALLGGSLLTVLLLASLVTLLAASLLRMREREADRHAARAGQADALAALLTDAVARTAPGGNPVAAALRRPFARHPRPLDRVRALRHPYGVRDGDLVQGLAVGAVTVVAMAAAANVTREMHYAAQGWLPAGVAAWVGAALLVGGLLPALFRRAESALRTGRPGTWWRPVTGTAIGLFVAAFGTATLVLPGADALFLTQETTTGSLLLAAATAALGAGAVALCVALASALAGAGLAAGPVRVAWLVAGHLVALAATAVLLWPLPVLAAVLPAPEAFRTWLVYVLPKTTWPAALALLALFALLAAFALRALATDATRPGTLRRALGSVETRVVAIATLVGGTAAILRTQLGPPATLDEALRAAQARWLICALTGWVVLLATATRPGPRAPARGLLAAGSATVLAGFLQYAHSAVTGRSADALALRLAVGTPLVWLLFLAALTSAVLLLRPAPSAPPLSAPARTAPDRLPEPTDRAALPGRWALPVAGLVTMLLAGIVLGPGVPGAYAPVPQPVAVPTTAAAPAATTGPTRPGSAAAGTSTGAGRPLSVAEAQQVARAVRSGLPKSWVPEEAGPDNEPRIEPAACRPLARYAYLDVLKPGERAAAEAAYAAPPSRIGGTATTVNVRVASYAEPVPASLFVAADAARAACPRFTGTVGAGSPVRQTVHAGPAPAVGEQSWRVDYALSVGSGASELTGSSTFLMVRVGHNLVTLSAFRLPPPLDERLVADALTAVVRALDRP</sequence>
<evidence type="ECO:0000256" key="3">
    <source>
        <dbReference type="ARBA" id="ARBA00022723"/>
    </source>
</evidence>
<keyword evidence="8" id="KW-0812">Transmembrane</keyword>
<feature type="transmembrane region" description="Helical" evidence="8">
    <location>
        <begin position="625"/>
        <end position="643"/>
    </location>
</feature>
<evidence type="ECO:0000256" key="4">
    <source>
        <dbReference type="ARBA" id="ARBA00022801"/>
    </source>
</evidence>
<evidence type="ECO:0000256" key="8">
    <source>
        <dbReference type="SAM" id="Phobius"/>
    </source>
</evidence>
<feature type="transmembrane region" description="Helical" evidence="8">
    <location>
        <begin position="498"/>
        <end position="524"/>
    </location>
</feature>
<keyword evidence="6 10" id="KW-0482">Metalloprotease</keyword>
<evidence type="ECO:0000259" key="9">
    <source>
        <dbReference type="Pfam" id="PF01435"/>
    </source>
</evidence>